<organism evidence="1 2">
    <name type="scientific">Aspergillus udagawae</name>
    <dbReference type="NCBI Taxonomy" id="91492"/>
    <lineage>
        <taxon>Eukaryota</taxon>
        <taxon>Fungi</taxon>
        <taxon>Dikarya</taxon>
        <taxon>Ascomycota</taxon>
        <taxon>Pezizomycotina</taxon>
        <taxon>Eurotiomycetes</taxon>
        <taxon>Eurotiomycetidae</taxon>
        <taxon>Eurotiales</taxon>
        <taxon>Aspergillaceae</taxon>
        <taxon>Aspergillus</taxon>
        <taxon>Aspergillus subgen. Fumigati</taxon>
    </lineage>
</organism>
<name>A0A8E0QMS4_9EURO</name>
<dbReference type="AlphaFoldDB" id="A0A8E0QMS4"/>
<dbReference type="GeneID" id="66991072"/>
<dbReference type="PANTHER" id="PTHR43394">
    <property type="entry name" value="ATP-DEPENDENT PERMEASE MDL1, MITOCHONDRIAL"/>
    <property type="match status" value="1"/>
</dbReference>
<dbReference type="Proteomes" id="UP000036893">
    <property type="component" value="Unassembled WGS sequence"/>
</dbReference>
<sequence>MSLEESQPEHICDKSEYLRRTRWQRELQGGYSNSLLVVIAERHKAINVTVVRADCAQRLGVLQCGFGWKERFTPVGPVQTFEPVPGIVEHNHINSQSFGRSGDGLSVPSIIRAATTAFNRGRGFTSGCCIDGQGNDSRLLTSRLLDEATAALDAQSEAMVQEMLNKASEKRTTIAVAHQLSTIQHADVICVVEAGRLVEIGNHEELMRKDGVYAGLVETQNRGVAPEQVLFSMMVYLF</sequence>
<dbReference type="RefSeq" id="XP_043144481.1">
    <property type="nucleotide sequence ID" value="XM_043288546.1"/>
</dbReference>
<reference evidence="1" key="2">
    <citation type="submission" date="2021-01" db="EMBL/GenBank/DDBJ databases">
        <title>Pan-genome distribution and transcriptional activeness of fungal secondary metabolism genes in Aspergillus section Fumigati.</title>
        <authorList>
            <person name="Takahashi H."/>
            <person name="Umemura M."/>
            <person name="Ninomiya A."/>
            <person name="Kusuya Y."/>
            <person name="Urayama S."/>
            <person name="Shimizu M."/>
            <person name="Watanabe A."/>
            <person name="Kamei K."/>
            <person name="Yaguchi T."/>
            <person name="Hagiwara D."/>
        </authorList>
    </citation>
    <scope>NUCLEOTIDE SEQUENCE</scope>
    <source>
        <strain evidence="1">IFM 46973</strain>
    </source>
</reference>
<gene>
    <name evidence="1" type="ORF">Aud_003596</name>
</gene>
<evidence type="ECO:0000313" key="2">
    <source>
        <dbReference type="Proteomes" id="UP000036893"/>
    </source>
</evidence>
<reference evidence="1" key="1">
    <citation type="journal article" date="2015" name="Genome Announc.">
        <title>Draft Genome Sequence of the Pathogenic Filamentous Fungus Aspergillus udagawae Strain IFM 46973T.</title>
        <authorList>
            <person name="Kusuya Y."/>
            <person name="Takahashi-Nakaguchi A."/>
            <person name="Takahashi H."/>
            <person name="Yaguchi T."/>
        </authorList>
    </citation>
    <scope>NUCLEOTIDE SEQUENCE</scope>
    <source>
        <strain evidence="1">IFM 46973</strain>
    </source>
</reference>
<dbReference type="SUPFAM" id="SSF52540">
    <property type="entry name" value="P-loop containing nucleoside triphosphate hydrolases"/>
    <property type="match status" value="1"/>
</dbReference>
<dbReference type="Gene3D" id="3.40.50.300">
    <property type="entry name" value="P-loop containing nucleotide triphosphate hydrolases"/>
    <property type="match status" value="1"/>
</dbReference>
<dbReference type="PANTHER" id="PTHR43394:SF1">
    <property type="entry name" value="ATP-BINDING CASSETTE SUB-FAMILY B MEMBER 10, MITOCHONDRIAL"/>
    <property type="match status" value="1"/>
</dbReference>
<dbReference type="GO" id="GO:0015421">
    <property type="term" value="F:ABC-type oligopeptide transporter activity"/>
    <property type="evidence" value="ECO:0007669"/>
    <property type="project" value="TreeGrafter"/>
</dbReference>
<comment type="caution">
    <text evidence="1">The sequence shown here is derived from an EMBL/GenBank/DDBJ whole genome shotgun (WGS) entry which is preliminary data.</text>
</comment>
<dbReference type="GO" id="GO:0005743">
    <property type="term" value="C:mitochondrial inner membrane"/>
    <property type="evidence" value="ECO:0007669"/>
    <property type="project" value="TreeGrafter"/>
</dbReference>
<dbReference type="InterPro" id="IPR027417">
    <property type="entry name" value="P-loop_NTPase"/>
</dbReference>
<proteinExistence type="predicted"/>
<accession>A0A8E0QMS4</accession>
<dbReference type="GO" id="GO:0090374">
    <property type="term" value="P:oligopeptide export from mitochondrion"/>
    <property type="evidence" value="ECO:0007669"/>
    <property type="project" value="TreeGrafter"/>
</dbReference>
<dbReference type="InterPro" id="IPR039421">
    <property type="entry name" value="Type_1_exporter"/>
</dbReference>
<protein>
    <submittedName>
        <fullName evidence="1">Uncharacterized protein</fullName>
    </submittedName>
</protein>
<dbReference type="EMBL" id="BBXM02000002">
    <property type="protein sequence ID" value="GIC87215.1"/>
    <property type="molecule type" value="Genomic_DNA"/>
</dbReference>
<evidence type="ECO:0000313" key="1">
    <source>
        <dbReference type="EMBL" id="GIC87215.1"/>
    </source>
</evidence>